<sequence>MAIIIKKSWFPKCFLLSLFLFFQSICLEGLIHISSPQFLPGNQILTSEGKPVIWVVNREKPVFNSAYSAFELLEEDAVLLNQSGAATWSTNSTSKVQNSATSKLLDCGYLVVTNTLELSNWNGPLFTMKMIFTSVPEIPLNRYVKNITFVYNENESNCTYASTLPNAFTRKGKFLVMSSRRFPKNSQSLAATTDEECELACLSNCACNASAFDNRAMAKRKTALIVATVVSRFFALLAIVLVILRRRRSAGLFETVVDSLVPLNLKQAEKQFYTEVKTIGMILLINLVHLMGTCVEASKRFLVYENMPNGSLESVLFRKSEKILAWRSRYEIAIGTARGLAYLHEDLAKLNGRDFSRVLTTMRGTRGYLASERISGEAVTPKADVLCYGMLLLQSLQIQDNKKDWPTMVQVVKVLEGVSEAGIAPIQWFLRHLAEDPAKEIAHQETSSASDHLQI</sequence>
<dbReference type="EMBL" id="CM039171">
    <property type="protein sequence ID" value="KAH9792446.1"/>
    <property type="molecule type" value="Genomic_DNA"/>
</dbReference>
<evidence type="ECO:0000313" key="2">
    <source>
        <dbReference type="Proteomes" id="UP000829398"/>
    </source>
</evidence>
<name>A0ACB8N3K7_CITSI</name>
<protein>
    <submittedName>
        <fullName evidence="1">Receptor-like serine/threonine-protein kinase</fullName>
    </submittedName>
</protein>
<reference evidence="2" key="1">
    <citation type="journal article" date="2023" name="Hortic. Res.">
        <title>A chromosome-level phased genome enabling allele-level studies in sweet orange: a case study on citrus Huanglongbing tolerance.</title>
        <authorList>
            <person name="Wu B."/>
            <person name="Yu Q."/>
            <person name="Deng Z."/>
            <person name="Duan Y."/>
            <person name="Luo F."/>
            <person name="Gmitter F. Jr."/>
        </authorList>
    </citation>
    <scope>NUCLEOTIDE SEQUENCE [LARGE SCALE GENOMIC DNA]</scope>
    <source>
        <strain evidence="2">cv. Valencia</strain>
    </source>
</reference>
<proteinExistence type="predicted"/>
<gene>
    <name evidence="1" type="ORF">KPL71_004122</name>
</gene>
<accession>A0ACB8N3K7</accession>
<organism evidence="1 2">
    <name type="scientific">Citrus sinensis</name>
    <name type="common">Sweet orange</name>
    <name type="synonym">Citrus aurantium var. sinensis</name>
    <dbReference type="NCBI Taxonomy" id="2711"/>
    <lineage>
        <taxon>Eukaryota</taxon>
        <taxon>Viridiplantae</taxon>
        <taxon>Streptophyta</taxon>
        <taxon>Embryophyta</taxon>
        <taxon>Tracheophyta</taxon>
        <taxon>Spermatophyta</taxon>
        <taxon>Magnoliopsida</taxon>
        <taxon>eudicotyledons</taxon>
        <taxon>Gunneridae</taxon>
        <taxon>Pentapetalae</taxon>
        <taxon>rosids</taxon>
        <taxon>malvids</taxon>
        <taxon>Sapindales</taxon>
        <taxon>Rutaceae</taxon>
        <taxon>Aurantioideae</taxon>
        <taxon>Citrus</taxon>
    </lineage>
</organism>
<evidence type="ECO:0000313" key="1">
    <source>
        <dbReference type="EMBL" id="KAH9792446.1"/>
    </source>
</evidence>
<dbReference type="Proteomes" id="UP000829398">
    <property type="component" value="Chromosome 2"/>
</dbReference>
<keyword evidence="2" id="KW-1185">Reference proteome</keyword>
<comment type="caution">
    <text evidence="1">The sequence shown here is derived from an EMBL/GenBank/DDBJ whole genome shotgun (WGS) entry which is preliminary data.</text>
</comment>